<dbReference type="RefSeq" id="WP_100765903.1">
    <property type="nucleotide sequence ID" value="NZ_NPEF02000015.1"/>
</dbReference>
<evidence type="ECO:0000313" key="9">
    <source>
        <dbReference type="EMBL" id="PJZ90900.1"/>
    </source>
</evidence>
<evidence type="ECO:0000256" key="2">
    <source>
        <dbReference type="ARBA" id="ARBA00022670"/>
    </source>
</evidence>
<evidence type="ECO:0000259" key="7">
    <source>
        <dbReference type="PROSITE" id="PS51935"/>
    </source>
</evidence>
<keyword evidence="2" id="KW-0645">Protease</keyword>
<evidence type="ECO:0000256" key="4">
    <source>
        <dbReference type="ARBA" id="ARBA00022801"/>
    </source>
</evidence>
<keyword evidence="5" id="KW-0788">Thiol protease</keyword>
<dbReference type="PROSITE" id="PS51935">
    <property type="entry name" value="NLPC_P60"/>
    <property type="match status" value="1"/>
</dbReference>
<accession>A0A2N0B2Z8</accession>
<reference evidence="9" key="1">
    <citation type="submission" date="2017-07" db="EMBL/GenBank/DDBJ databases">
        <title>Leptospira spp. isolated from tropical soils.</title>
        <authorList>
            <person name="Thibeaux R."/>
            <person name="Iraola G."/>
            <person name="Ferres I."/>
            <person name="Bierque E."/>
            <person name="Girault D."/>
            <person name="Soupe-Gilbert M.-E."/>
            <person name="Picardeau M."/>
            <person name="Goarant C."/>
        </authorList>
    </citation>
    <scope>NUCLEOTIDE SEQUENCE [LARGE SCALE GENOMIC DNA]</scope>
    <source>
        <strain evidence="9">ATI7-C-A5</strain>
    </source>
</reference>
<sequence>MFRSKAILSAAFLVFASLYAALNGQRGGLSDDELREYFLRNHELEITIADKIELYREVHRWLGVPHKDFGTDESGIDCSGLTSKILSKVYDSDLSGPSYSMAARIKRIPQDELREGDLVFFTIYGSRVSHVGVYLKERKFVHASSKRGVTINSLDEAYYVKHFTSAGRR</sequence>
<organism evidence="9">
    <name type="scientific">Leptospira ellisii</name>
    <dbReference type="NCBI Taxonomy" id="2023197"/>
    <lineage>
        <taxon>Bacteria</taxon>
        <taxon>Pseudomonadati</taxon>
        <taxon>Spirochaetota</taxon>
        <taxon>Spirochaetia</taxon>
        <taxon>Leptospirales</taxon>
        <taxon>Leptospiraceae</taxon>
        <taxon>Leptospira</taxon>
    </lineage>
</organism>
<reference evidence="8 10" key="2">
    <citation type="journal article" date="2018" name="Microb. Genom.">
        <title>Deciphering the unexplored Leptospira diversity from soils uncovers genomic evolution to virulence.</title>
        <authorList>
            <person name="Thibeaux R."/>
            <person name="Iraola G."/>
            <person name="Ferres I."/>
            <person name="Bierque E."/>
            <person name="Girault D."/>
            <person name="Soupe-Gilbert M.E."/>
            <person name="Picardeau M."/>
            <person name="Goarant C."/>
        </authorList>
    </citation>
    <scope>NUCLEOTIDE SEQUENCE [LARGE SCALE GENOMIC DNA]</scope>
    <source>
        <strain evidence="8 10">ATI7-C-A5</strain>
    </source>
</reference>
<dbReference type="SUPFAM" id="SSF54001">
    <property type="entry name" value="Cysteine proteinases"/>
    <property type="match status" value="1"/>
</dbReference>
<evidence type="ECO:0000313" key="8">
    <source>
        <dbReference type="EMBL" id="MDV6236662.1"/>
    </source>
</evidence>
<dbReference type="GO" id="GO:0006508">
    <property type="term" value="P:proteolysis"/>
    <property type="evidence" value="ECO:0007669"/>
    <property type="project" value="UniProtKB-KW"/>
</dbReference>
<keyword evidence="4" id="KW-0378">Hydrolase</keyword>
<dbReference type="Gene3D" id="3.90.1720.10">
    <property type="entry name" value="endopeptidase domain like (from Nostoc punctiforme)"/>
    <property type="match status" value="1"/>
</dbReference>
<dbReference type="OrthoDB" id="9813118at2"/>
<feature type="signal peptide" evidence="6">
    <location>
        <begin position="1"/>
        <end position="20"/>
    </location>
</feature>
<dbReference type="PANTHER" id="PTHR47360">
    <property type="entry name" value="MUREIN DD-ENDOPEPTIDASE MEPS/MUREIN LD-CARBOXYPEPTIDASE"/>
    <property type="match status" value="1"/>
</dbReference>
<dbReference type="GO" id="GO:0008234">
    <property type="term" value="F:cysteine-type peptidase activity"/>
    <property type="evidence" value="ECO:0007669"/>
    <property type="project" value="UniProtKB-KW"/>
</dbReference>
<evidence type="ECO:0000256" key="5">
    <source>
        <dbReference type="ARBA" id="ARBA00022807"/>
    </source>
</evidence>
<name>A0A2N0B2Z8_9LEPT</name>
<dbReference type="AlphaFoldDB" id="A0A2N0B2Z8"/>
<keyword evidence="3 6" id="KW-0732">Signal</keyword>
<evidence type="ECO:0000256" key="3">
    <source>
        <dbReference type="ARBA" id="ARBA00022729"/>
    </source>
</evidence>
<dbReference type="EMBL" id="NPEF02000015">
    <property type="protein sequence ID" value="MDV6236662.1"/>
    <property type="molecule type" value="Genomic_DNA"/>
</dbReference>
<feature type="chain" id="PRO_5044577138" evidence="6">
    <location>
        <begin position="21"/>
        <end position="169"/>
    </location>
</feature>
<proteinExistence type="inferred from homology"/>
<keyword evidence="10" id="KW-1185">Reference proteome</keyword>
<dbReference type="Pfam" id="PF00877">
    <property type="entry name" value="NLPC_P60"/>
    <property type="match status" value="1"/>
</dbReference>
<dbReference type="EMBL" id="NPEF01000460">
    <property type="protein sequence ID" value="PJZ90900.1"/>
    <property type="molecule type" value="Genomic_DNA"/>
</dbReference>
<protein>
    <submittedName>
        <fullName evidence="8">C40 family peptidase</fullName>
    </submittedName>
</protein>
<comment type="caution">
    <text evidence="9">The sequence shown here is derived from an EMBL/GenBank/DDBJ whole genome shotgun (WGS) entry which is preliminary data.</text>
</comment>
<evidence type="ECO:0000256" key="6">
    <source>
        <dbReference type="SAM" id="SignalP"/>
    </source>
</evidence>
<evidence type="ECO:0000256" key="1">
    <source>
        <dbReference type="ARBA" id="ARBA00007074"/>
    </source>
</evidence>
<feature type="domain" description="NlpC/P60" evidence="7">
    <location>
        <begin position="48"/>
        <end position="169"/>
    </location>
</feature>
<dbReference type="PANTHER" id="PTHR47360:SF1">
    <property type="entry name" value="ENDOPEPTIDASE NLPC-RELATED"/>
    <property type="match status" value="1"/>
</dbReference>
<dbReference type="InterPro" id="IPR052062">
    <property type="entry name" value="Murein_DD/LD_carboxypeptidase"/>
</dbReference>
<evidence type="ECO:0000313" key="10">
    <source>
        <dbReference type="Proteomes" id="UP000232122"/>
    </source>
</evidence>
<reference evidence="8" key="3">
    <citation type="submission" date="2023-10" db="EMBL/GenBank/DDBJ databases">
        <authorList>
            <person name="Picardeau M."/>
            <person name="Thibeaux R."/>
        </authorList>
    </citation>
    <scope>NUCLEOTIDE SEQUENCE</scope>
    <source>
        <strain evidence="8">ATI7-C-A5</strain>
    </source>
</reference>
<comment type="similarity">
    <text evidence="1">Belongs to the peptidase C40 family.</text>
</comment>
<gene>
    <name evidence="8" type="ORF">CH379_013610</name>
    <name evidence="9" type="ORF">CH379_21700</name>
</gene>
<dbReference type="Proteomes" id="UP000232122">
    <property type="component" value="Unassembled WGS sequence"/>
</dbReference>
<dbReference type="InterPro" id="IPR038765">
    <property type="entry name" value="Papain-like_cys_pep_sf"/>
</dbReference>
<dbReference type="InterPro" id="IPR000064">
    <property type="entry name" value="NLP_P60_dom"/>
</dbReference>